<dbReference type="InterPro" id="IPR024524">
    <property type="entry name" value="DUF3800"/>
</dbReference>
<evidence type="ECO:0000313" key="2">
    <source>
        <dbReference type="Proteomes" id="UP001165074"/>
    </source>
</evidence>
<dbReference type="Pfam" id="PF12686">
    <property type="entry name" value="DUF3800"/>
    <property type="match status" value="1"/>
</dbReference>
<gene>
    <name evidence="1" type="ORF">Airi02_012930</name>
</gene>
<dbReference type="AlphaFoldDB" id="A0A9W6VSH4"/>
<keyword evidence="2" id="KW-1185">Reference proteome</keyword>
<reference evidence="1" key="1">
    <citation type="submission" date="2023-03" db="EMBL/GenBank/DDBJ databases">
        <title>Actinoallomurus iriomotensis NBRC 103684.</title>
        <authorList>
            <person name="Ichikawa N."/>
            <person name="Sato H."/>
            <person name="Tonouchi N."/>
        </authorList>
    </citation>
    <scope>NUCLEOTIDE SEQUENCE</scope>
    <source>
        <strain evidence="1">NBRC 103684</strain>
    </source>
</reference>
<comment type="caution">
    <text evidence="1">The sequence shown here is derived from an EMBL/GenBank/DDBJ whole genome shotgun (WGS) entry which is preliminary data.</text>
</comment>
<evidence type="ECO:0008006" key="3">
    <source>
        <dbReference type="Google" id="ProtNLM"/>
    </source>
</evidence>
<proteinExistence type="predicted"/>
<dbReference type="Proteomes" id="UP001165074">
    <property type="component" value="Unassembled WGS sequence"/>
</dbReference>
<sequence length="372" mass="41465">MTSGLSGDDYTICTRTDATRDDEATGRWVAADESGWDGEQLYGRADRYLSIGSVALDDEYAHSIVEQLRQDTGIRQPPELKFSQFAGKAGRIDALADLLSSGGALAGRVRIYLVDKHYFITSKTIDLLIEERASKRGVNLYADDLARRLAWTLFDEGPRALGVPGFEHLISTVVNFASRRNADGSQISVDELFEEFDRAWVRSYRRRVTDILMELRKTRAEAEDHLDSYSSDRFPEMEPLIPSVAHLAGIWAEEIGGMSMLVDEQRALTDTVLDAARRMASLDRTLIGTTWRVRRKPWDKAVRSIVRGSSRDHPSIQLADLIAGAGRAVARRHAGSSSVAGDRLYPLIVPLITKESMVPHDEPARFAEVSEQ</sequence>
<accession>A0A9W6VSH4</accession>
<name>A0A9W6VSH4_9ACTN</name>
<evidence type="ECO:0000313" key="1">
    <source>
        <dbReference type="EMBL" id="GLY83363.1"/>
    </source>
</evidence>
<protein>
    <recommendedName>
        <fullName evidence="3">DUF3800 domain-containing protein</fullName>
    </recommendedName>
</protein>
<organism evidence="1 2">
    <name type="scientific">Actinoallomurus iriomotensis</name>
    <dbReference type="NCBI Taxonomy" id="478107"/>
    <lineage>
        <taxon>Bacteria</taxon>
        <taxon>Bacillati</taxon>
        <taxon>Actinomycetota</taxon>
        <taxon>Actinomycetes</taxon>
        <taxon>Streptosporangiales</taxon>
        <taxon>Thermomonosporaceae</taxon>
        <taxon>Actinoallomurus</taxon>
    </lineage>
</organism>
<dbReference type="EMBL" id="BSTK01000002">
    <property type="protein sequence ID" value="GLY83363.1"/>
    <property type="molecule type" value="Genomic_DNA"/>
</dbReference>